<dbReference type="Gene3D" id="1.10.1900.10">
    <property type="entry name" value="c-terminal domain of poly(a) binding protein"/>
    <property type="match status" value="2"/>
</dbReference>
<dbReference type="SMART" id="SM00360">
    <property type="entry name" value="RRM"/>
    <property type="match status" value="1"/>
</dbReference>
<reference evidence="6 7" key="1">
    <citation type="journal article" date="2018" name="G3 (Bethesda)">
        <title>Phylogenetic and Phylogenomic Definition of Rhizopus Species.</title>
        <authorList>
            <person name="Gryganskyi A.P."/>
            <person name="Golan J."/>
            <person name="Dolatabadi S."/>
            <person name="Mondo S."/>
            <person name="Robb S."/>
            <person name="Idnurm A."/>
            <person name="Muszewska A."/>
            <person name="Steczkiewicz K."/>
            <person name="Masonjones S."/>
            <person name="Liao H.L."/>
            <person name="Gajdeczka M.T."/>
            <person name="Anike F."/>
            <person name="Vuek A."/>
            <person name="Anishchenko I.M."/>
            <person name="Voigt K."/>
            <person name="de Hoog G.S."/>
            <person name="Smith M.E."/>
            <person name="Heitman J."/>
            <person name="Vilgalys R."/>
            <person name="Stajich J.E."/>
        </authorList>
    </citation>
    <scope>NUCLEOTIDE SEQUENCE [LARGE SCALE GENOMIC DNA]</scope>
    <source>
        <strain evidence="6 7">LSU 92-RS-03</strain>
    </source>
</reference>
<accession>A0A367IPI0</accession>
<dbReference type="Pfam" id="PF00658">
    <property type="entry name" value="MLLE"/>
    <property type="match status" value="1"/>
</dbReference>
<feature type="compositionally biased region" description="Low complexity" evidence="3">
    <location>
        <begin position="81"/>
        <end position="93"/>
    </location>
</feature>
<dbReference type="PROSITE" id="PS50102">
    <property type="entry name" value="RRM"/>
    <property type="match status" value="1"/>
</dbReference>
<evidence type="ECO:0000259" key="5">
    <source>
        <dbReference type="PROSITE" id="PS51309"/>
    </source>
</evidence>
<dbReference type="GO" id="GO:0071011">
    <property type="term" value="C:precatalytic spliceosome"/>
    <property type="evidence" value="ECO:0007669"/>
    <property type="project" value="TreeGrafter"/>
</dbReference>
<dbReference type="InterPro" id="IPR012677">
    <property type="entry name" value="Nucleotide-bd_a/b_plait_sf"/>
</dbReference>
<dbReference type="Gene3D" id="3.30.70.330">
    <property type="match status" value="1"/>
</dbReference>
<dbReference type="GO" id="GO:0005730">
    <property type="term" value="C:nucleolus"/>
    <property type="evidence" value="ECO:0007669"/>
    <property type="project" value="TreeGrafter"/>
</dbReference>
<dbReference type="STRING" id="4846.A0A367IPI0"/>
<dbReference type="Pfam" id="PF00076">
    <property type="entry name" value="RRM_1"/>
    <property type="match status" value="1"/>
</dbReference>
<evidence type="ECO:0000256" key="2">
    <source>
        <dbReference type="PROSITE-ProRule" id="PRU00176"/>
    </source>
</evidence>
<dbReference type="InterPro" id="IPR000504">
    <property type="entry name" value="RRM_dom"/>
</dbReference>
<dbReference type="InterPro" id="IPR052084">
    <property type="entry name" value="SF3B4_spliceosome_assoc"/>
</dbReference>
<feature type="region of interest" description="Disordered" evidence="3">
    <location>
        <begin position="73"/>
        <end position="97"/>
    </location>
</feature>
<evidence type="ECO:0000313" key="6">
    <source>
        <dbReference type="EMBL" id="RCH79563.1"/>
    </source>
</evidence>
<dbReference type="PROSITE" id="PS51309">
    <property type="entry name" value="PABC"/>
    <property type="match status" value="1"/>
</dbReference>
<protein>
    <submittedName>
        <fullName evidence="6">Uncharacterized protein</fullName>
    </submittedName>
</protein>
<gene>
    <name evidence="6" type="ORF">CU098_002384</name>
</gene>
<evidence type="ECO:0000256" key="3">
    <source>
        <dbReference type="SAM" id="MobiDB-lite"/>
    </source>
</evidence>
<dbReference type="InterPro" id="IPR036053">
    <property type="entry name" value="PABP-dom"/>
</dbReference>
<dbReference type="SUPFAM" id="SSF54928">
    <property type="entry name" value="RNA-binding domain, RBD"/>
    <property type="match status" value="1"/>
</dbReference>
<feature type="domain" description="RRM" evidence="4">
    <location>
        <begin position="1"/>
        <end position="73"/>
    </location>
</feature>
<dbReference type="InterPro" id="IPR035979">
    <property type="entry name" value="RBD_domain_sf"/>
</dbReference>
<dbReference type="SUPFAM" id="SSF63570">
    <property type="entry name" value="PABC (PABP) domain"/>
    <property type="match status" value="1"/>
</dbReference>
<dbReference type="PANTHER" id="PTHR48030:SF3">
    <property type="entry name" value="SPLICING FACTOR 3B SUBUNIT 4"/>
    <property type="match status" value="1"/>
</dbReference>
<name>A0A367IPI0_RHIST</name>
<dbReference type="InterPro" id="IPR002004">
    <property type="entry name" value="PABP_HYD_C"/>
</dbReference>
<dbReference type="GO" id="GO:0048026">
    <property type="term" value="P:positive regulation of mRNA splicing, via spliceosome"/>
    <property type="evidence" value="ECO:0007669"/>
    <property type="project" value="TreeGrafter"/>
</dbReference>
<dbReference type="OrthoDB" id="6159137at2759"/>
<dbReference type="PANTHER" id="PTHR48030">
    <property type="entry name" value="SPLICING FACTOR 3B SUBUNIT 4"/>
    <property type="match status" value="1"/>
</dbReference>
<proteinExistence type="inferred from homology"/>
<keyword evidence="7" id="KW-1185">Reference proteome</keyword>
<dbReference type="GO" id="GO:0003723">
    <property type="term" value="F:RNA binding"/>
    <property type="evidence" value="ECO:0007669"/>
    <property type="project" value="UniProtKB-UniRule"/>
</dbReference>
<comment type="similarity">
    <text evidence="1">Belongs to the polyadenylate-binding protein type-1 family.</text>
</comment>
<organism evidence="6 7">
    <name type="scientific">Rhizopus stolonifer</name>
    <name type="common">Rhizopus nigricans</name>
    <dbReference type="NCBI Taxonomy" id="4846"/>
    <lineage>
        <taxon>Eukaryota</taxon>
        <taxon>Fungi</taxon>
        <taxon>Fungi incertae sedis</taxon>
        <taxon>Mucoromycota</taxon>
        <taxon>Mucoromycotina</taxon>
        <taxon>Mucoromycetes</taxon>
        <taxon>Mucorales</taxon>
        <taxon>Mucorineae</taxon>
        <taxon>Rhizopodaceae</taxon>
        <taxon>Rhizopus</taxon>
    </lineage>
</organism>
<evidence type="ECO:0000259" key="4">
    <source>
        <dbReference type="PROSITE" id="PS50102"/>
    </source>
</evidence>
<sequence length="352" mass="39661">NLDPSIGNTELFELFRKYGRIVSARVMSSPTTGLSKGYGFVSYSKHEEAASALEEMNGQMVLSKPVIVAYHEPKKPRQEKSSSTTTSSFHSPPTTAPPVEFNTVSYFETRHPHENIELDLSFQPKELQPTRKLSFADMPYHRPSISIRRPSAVSGINFHSSLERVPEERVRKGSVESVMTESSAHIQKMKMTEAIRRCGVAGSDIMTITDMLLTLKKRERSLCLFNPDFLKEKINAAMDALEIFEDDLEEPEVVLRRPSLSRKASLPRVSKAIPIVAPDDKVINTLLNSFQGKPLYEKKQLLGDQLFPLVKATGVRHAPKITIRLLDTVELEELARIMFNKELLKVQVNKIA</sequence>
<evidence type="ECO:0000313" key="7">
    <source>
        <dbReference type="Proteomes" id="UP000253551"/>
    </source>
</evidence>
<dbReference type="AlphaFoldDB" id="A0A367IPI0"/>
<feature type="domain" description="PABC" evidence="5">
    <location>
        <begin position="282"/>
        <end position="352"/>
    </location>
</feature>
<keyword evidence="2" id="KW-0694">RNA-binding</keyword>
<comment type="caution">
    <text evidence="6">The sequence shown here is derived from an EMBL/GenBank/DDBJ whole genome shotgun (WGS) entry which is preliminary data.</text>
</comment>
<evidence type="ECO:0000256" key="1">
    <source>
        <dbReference type="ARBA" id="ARBA00008557"/>
    </source>
</evidence>
<dbReference type="EMBL" id="PJQM01006502">
    <property type="protein sequence ID" value="RCH79563.1"/>
    <property type="molecule type" value="Genomic_DNA"/>
</dbReference>
<feature type="non-terminal residue" evidence="6">
    <location>
        <position position="1"/>
    </location>
</feature>
<dbReference type="Proteomes" id="UP000253551">
    <property type="component" value="Unassembled WGS sequence"/>
</dbReference>